<name>A0A7J6EB03_CANSA</name>
<accession>A0A7J6EB03</accession>
<comment type="caution">
    <text evidence="1">The sequence shown here is derived from an EMBL/GenBank/DDBJ whole genome shotgun (WGS) entry which is preliminary data.</text>
</comment>
<evidence type="ECO:0000313" key="2">
    <source>
        <dbReference type="EMBL" id="KAF4395510.1"/>
    </source>
</evidence>
<keyword evidence="4" id="KW-1185">Reference proteome</keyword>
<dbReference type="Proteomes" id="UP000525078">
    <property type="component" value="Unassembled WGS sequence"/>
</dbReference>
<gene>
    <name evidence="1" type="ORF">F8388_015245</name>
    <name evidence="2" type="ORF">G4B88_010974</name>
</gene>
<evidence type="ECO:0000313" key="3">
    <source>
        <dbReference type="Proteomes" id="UP000525078"/>
    </source>
</evidence>
<evidence type="ECO:0000313" key="1">
    <source>
        <dbReference type="EMBL" id="KAF4355491.1"/>
    </source>
</evidence>
<sequence>MPDQMRVMDLKNLDGTWNVDFIRGLFNSVDAELILSIPSGEWEMEDTILWHYSRNGEYSVKSGLIVMLPCLLLISGSALACWCEITTIVCWKLQACNTVQNWSCRPSQGRSNWPQGSSQLV</sequence>
<protein>
    <submittedName>
        <fullName evidence="1">Uncharacterized protein</fullName>
    </submittedName>
</protein>
<dbReference type="EMBL" id="JAATIP010000265">
    <property type="protein sequence ID" value="KAF4355491.1"/>
    <property type="molecule type" value="Genomic_DNA"/>
</dbReference>
<dbReference type="Proteomes" id="UP000583929">
    <property type="component" value="Unassembled WGS sequence"/>
</dbReference>
<dbReference type="AlphaFoldDB" id="A0A7J6EB03"/>
<proteinExistence type="predicted"/>
<evidence type="ECO:0000313" key="4">
    <source>
        <dbReference type="Proteomes" id="UP000583929"/>
    </source>
</evidence>
<reference evidence="3 4" key="1">
    <citation type="journal article" date="2020" name="bioRxiv">
        <title>Sequence and annotation of 42 cannabis genomes reveals extensive copy number variation in cannabinoid synthesis and pathogen resistance genes.</title>
        <authorList>
            <person name="Mckernan K.J."/>
            <person name="Helbert Y."/>
            <person name="Kane L.T."/>
            <person name="Ebling H."/>
            <person name="Zhang L."/>
            <person name="Liu B."/>
            <person name="Eaton Z."/>
            <person name="Mclaughlin S."/>
            <person name="Kingan S."/>
            <person name="Baybayan P."/>
            <person name="Concepcion G."/>
            <person name="Jordan M."/>
            <person name="Riva A."/>
            <person name="Barbazuk W."/>
            <person name="Harkins T."/>
        </authorList>
    </citation>
    <scope>NUCLEOTIDE SEQUENCE [LARGE SCALE GENOMIC DNA]</scope>
    <source>
        <strain evidence="3 4">cv. Jamaican Lion 4</strain>
        <strain evidence="2">Father</strain>
        <strain evidence="1">Mother</strain>
        <tissue evidence="1">Leaf</tissue>
    </source>
</reference>
<organism evidence="1 3">
    <name type="scientific">Cannabis sativa</name>
    <name type="common">Hemp</name>
    <name type="synonym">Marijuana</name>
    <dbReference type="NCBI Taxonomy" id="3483"/>
    <lineage>
        <taxon>Eukaryota</taxon>
        <taxon>Viridiplantae</taxon>
        <taxon>Streptophyta</taxon>
        <taxon>Embryophyta</taxon>
        <taxon>Tracheophyta</taxon>
        <taxon>Spermatophyta</taxon>
        <taxon>Magnoliopsida</taxon>
        <taxon>eudicotyledons</taxon>
        <taxon>Gunneridae</taxon>
        <taxon>Pentapetalae</taxon>
        <taxon>rosids</taxon>
        <taxon>fabids</taxon>
        <taxon>Rosales</taxon>
        <taxon>Cannabaceae</taxon>
        <taxon>Cannabis</taxon>
    </lineage>
</organism>
<dbReference type="EMBL" id="JAATIQ010000040">
    <property type="protein sequence ID" value="KAF4395510.1"/>
    <property type="molecule type" value="Genomic_DNA"/>
</dbReference>